<name>A0A0P0P2W8_9CAUL</name>
<reference evidence="2 3" key="1">
    <citation type="submission" date="2015-10" db="EMBL/GenBank/DDBJ databases">
        <title>Conservation of the essential genome among Caulobacter and Brevundimonas species.</title>
        <authorList>
            <person name="Scott D."/>
            <person name="Ely B."/>
        </authorList>
    </citation>
    <scope>NUCLEOTIDE SEQUENCE [LARGE SCALE GENOMIC DNA]</scope>
    <source>
        <strain evidence="2 3">CB4</strain>
    </source>
</reference>
<dbReference type="SUPFAM" id="SSF56436">
    <property type="entry name" value="C-type lectin-like"/>
    <property type="match status" value="1"/>
</dbReference>
<dbReference type="Proteomes" id="UP000056905">
    <property type="component" value="Chromosome"/>
</dbReference>
<dbReference type="PANTHER" id="PTHR23150">
    <property type="entry name" value="SULFATASE MODIFYING FACTOR 1, 2"/>
    <property type="match status" value="1"/>
</dbReference>
<proteinExistence type="predicted"/>
<dbReference type="PANTHER" id="PTHR23150:SF35">
    <property type="entry name" value="BLL6746 PROTEIN"/>
    <property type="match status" value="1"/>
</dbReference>
<evidence type="ECO:0000313" key="3">
    <source>
        <dbReference type="Proteomes" id="UP000056905"/>
    </source>
</evidence>
<organism evidence="2 3">
    <name type="scientific">Caulobacter henricii</name>
    <dbReference type="NCBI Taxonomy" id="69395"/>
    <lineage>
        <taxon>Bacteria</taxon>
        <taxon>Pseudomonadati</taxon>
        <taxon>Pseudomonadota</taxon>
        <taxon>Alphaproteobacteria</taxon>
        <taxon>Caulobacterales</taxon>
        <taxon>Caulobacteraceae</taxon>
        <taxon>Caulobacter</taxon>
    </lineage>
</organism>
<feature type="domain" description="Sulfatase-modifying factor enzyme-like" evidence="1">
    <location>
        <begin position="113"/>
        <end position="339"/>
    </location>
</feature>
<gene>
    <name evidence="2" type="ORF">AQ619_16900</name>
</gene>
<keyword evidence="3" id="KW-1185">Reference proteome</keyword>
<dbReference type="KEGG" id="chq:AQ619_16900"/>
<accession>A0A0P0P2W8</accession>
<sequence length="341" mass="35686">MDFYVGGGEACSEEFTVVHKNGTAGVGGDQEFSFVSGGGRYLVRTTAIWGVGIFAGSQGMGPYTIKIVQNATPKGKVLPPGVAAAKPRDGTASTVSGGETREVGSAFADCTGCPQMTVLPGGSFVMGSPPDELGRDGIEGPRHQVMFARPFAMGTYEVTFAEYDLCVAAGACGASPPDQGWGRDRRPVINVNFAQAVNYANWLSTKTGKLYFIPSEAEWEYAARAGSDTAWNTGDAIITDDANILNQFKKTVNVGGYPANAFGLYDMHGNVWEWTLDCLDSGYVGAPTNGAAASGGDCNVGAIHRGGGFDSEPRHARSAVRGAASRVVRVPSLGFRVARAL</sequence>
<evidence type="ECO:0000313" key="2">
    <source>
        <dbReference type="EMBL" id="ALL14908.1"/>
    </source>
</evidence>
<dbReference type="InterPro" id="IPR005532">
    <property type="entry name" value="SUMF_dom"/>
</dbReference>
<dbReference type="STRING" id="69395.AQ619_16900"/>
<dbReference type="EMBL" id="CP013002">
    <property type="protein sequence ID" value="ALL14908.1"/>
    <property type="molecule type" value="Genomic_DNA"/>
</dbReference>
<dbReference type="InterPro" id="IPR051043">
    <property type="entry name" value="Sulfatase_Mod_Factor_Kinase"/>
</dbReference>
<dbReference type="InterPro" id="IPR042095">
    <property type="entry name" value="SUMF_sf"/>
</dbReference>
<dbReference type="InterPro" id="IPR016187">
    <property type="entry name" value="CTDL_fold"/>
</dbReference>
<dbReference type="Gene3D" id="3.90.1580.10">
    <property type="entry name" value="paralog of FGE (formylglycine-generating enzyme)"/>
    <property type="match status" value="1"/>
</dbReference>
<dbReference type="GO" id="GO:0120147">
    <property type="term" value="F:formylglycine-generating oxidase activity"/>
    <property type="evidence" value="ECO:0007669"/>
    <property type="project" value="TreeGrafter"/>
</dbReference>
<evidence type="ECO:0000259" key="1">
    <source>
        <dbReference type="Pfam" id="PF03781"/>
    </source>
</evidence>
<dbReference type="Pfam" id="PF03781">
    <property type="entry name" value="FGE-sulfatase"/>
    <property type="match status" value="1"/>
</dbReference>
<dbReference type="AlphaFoldDB" id="A0A0P0P2W8"/>
<protein>
    <recommendedName>
        <fullName evidence="1">Sulfatase-modifying factor enzyme-like domain-containing protein</fullName>
    </recommendedName>
</protein>